<feature type="domain" description="W2" evidence="2">
    <location>
        <begin position="1"/>
        <end position="177"/>
    </location>
</feature>
<accession>A0A8J5FB90</accession>
<dbReference type="Gene3D" id="1.25.40.180">
    <property type="match status" value="1"/>
</dbReference>
<dbReference type="InterPro" id="IPR002067">
    <property type="entry name" value="MCP"/>
</dbReference>
<evidence type="ECO:0000256" key="1">
    <source>
        <dbReference type="SAM" id="MobiDB-lite"/>
    </source>
</evidence>
<dbReference type="Proteomes" id="UP000734854">
    <property type="component" value="Unassembled WGS sequence"/>
</dbReference>
<dbReference type="AlphaFoldDB" id="A0A8J5FB90"/>
<dbReference type="Gene3D" id="2.30.30.1020">
    <property type="entry name" value="CCR4-NOT complex subunit 2/3/5, C-terminal domain"/>
    <property type="match status" value="1"/>
</dbReference>
<feature type="region of interest" description="Disordered" evidence="1">
    <location>
        <begin position="359"/>
        <end position="392"/>
    </location>
</feature>
<dbReference type="GO" id="GO:0005737">
    <property type="term" value="C:cytoplasm"/>
    <property type="evidence" value="ECO:0007669"/>
    <property type="project" value="TreeGrafter"/>
</dbReference>
<evidence type="ECO:0000313" key="4">
    <source>
        <dbReference type="Proteomes" id="UP000734854"/>
    </source>
</evidence>
<reference evidence="3 4" key="1">
    <citation type="submission" date="2020-08" db="EMBL/GenBank/DDBJ databases">
        <title>Plant Genome Project.</title>
        <authorList>
            <person name="Zhang R.-G."/>
        </authorList>
    </citation>
    <scope>NUCLEOTIDE SEQUENCE [LARGE SCALE GENOMIC DNA]</scope>
    <source>
        <tissue evidence="3">Rhizome</tissue>
    </source>
</reference>
<dbReference type="PANTHER" id="PTHR14208">
    <property type="entry name" value="BASIC LEUCINE ZIPPER AND W2 DOMAIN-CONTAINING PROTEIN"/>
    <property type="match status" value="1"/>
</dbReference>
<protein>
    <recommendedName>
        <fullName evidence="2">W2 domain-containing protein</fullName>
    </recommendedName>
</protein>
<keyword evidence="4" id="KW-1185">Reference proteome</keyword>
<dbReference type="InterPro" id="IPR016024">
    <property type="entry name" value="ARM-type_fold"/>
</dbReference>
<name>A0A8J5FB90_ZINOF</name>
<proteinExistence type="predicted"/>
<dbReference type="PRINTS" id="PR00926">
    <property type="entry name" value="MITOCARRIER"/>
</dbReference>
<dbReference type="GO" id="GO:0016020">
    <property type="term" value="C:membrane"/>
    <property type="evidence" value="ECO:0007669"/>
    <property type="project" value="TreeGrafter"/>
</dbReference>
<organism evidence="3 4">
    <name type="scientific">Zingiber officinale</name>
    <name type="common">Ginger</name>
    <name type="synonym">Amomum zingiber</name>
    <dbReference type="NCBI Taxonomy" id="94328"/>
    <lineage>
        <taxon>Eukaryota</taxon>
        <taxon>Viridiplantae</taxon>
        <taxon>Streptophyta</taxon>
        <taxon>Embryophyta</taxon>
        <taxon>Tracheophyta</taxon>
        <taxon>Spermatophyta</taxon>
        <taxon>Magnoliopsida</taxon>
        <taxon>Liliopsida</taxon>
        <taxon>Zingiberales</taxon>
        <taxon>Zingiberaceae</taxon>
        <taxon>Zingiber</taxon>
    </lineage>
</organism>
<dbReference type="InterPro" id="IPR038635">
    <property type="entry name" value="CCR4-NOT_su2/3/5_C_sf"/>
</dbReference>
<sequence length="561" mass="61316">MGQFSTSSGGVTEHCFAPLLSAVMDSSPKSTMASAAAGVDVCTLDWMPVYVKELIAGGAAGAFSKTYVAPLKRVKILMQLMGLLNAFCTSGKLELELMYKVQIQCYEDAKLMKLFPDIIRSLYEQDVLAEDSILLWFRKGSNPKGRPVVDFLLANQNVKDAYQLDWNKIQNSGDLSIGLRVETIELSYTSLWYEYESQLPPGSFGLLGLLSVINMNDPDLTSLALGIDLTTVELSLSLIDSLYKTFGSPWSDEPTKGELEYCNPTCYYAKTPPPLHYLLSVASLTNCIARMVPSVCSLMVPSVYGDRLFPSVTILRHRNSSHGIYTHLYLIHSRSSADHDYIALLGLVCRRAEENSLDLNNYPDEHGKPPPAEESSMTSAASVGTTRTGLKKKKGLGKDEAAKVYECRFCSLNLINLFFCSSSAERETETLDRARQLVFSTEGLAGAASAVRGFQHGAGLNGEPFLQFRPAVVYPNAPAVKQYMYPSSSEASSPYQHPAVICNYYVGHVISGGSQRQALCGPHQDPSFTCYGAPLSRSFPVEEARLATGRDSGAPHNLSLS</sequence>
<comment type="caution">
    <text evidence="3">The sequence shown here is derived from an EMBL/GenBank/DDBJ whole genome shotgun (WGS) entry which is preliminary data.</text>
</comment>
<dbReference type="SUPFAM" id="SSF48371">
    <property type="entry name" value="ARM repeat"/>
    <property type="match status" value="1"/>
</dbReference>
<dbReference type="GO" id="GO:0055085">
    <property type="term" value="P:transmembrane transport"/>
    <property type="evidence" value="ECO:0007669"/>
    <property type="project" value="InterPro"/>
</dbReference>
<dbReference type="InterPro" id="IPR051245">
    <property type="entry name" value="eIF5-mimic_regulator"/>
</dbReference>
<dbReference type="InterPro" id="IPR018108">
    <property type="entry name" value="MCP_transmembrane"/>
</dbReference>
<evidence type="ECO:0000313" key="3">
    <source>
        <dbReference type="EMBL" id="KAG6484042.1"/>
    </source>
</evidence>
<evidence type="ECO:0000259" key="2">
    <source>
        <dbReference type="PROSITE" id="PS51363"/>
    </source>
</evidence>
<dbReference type="InterPro" id="IPR003307">
    <property type="entry name" value="W2_domain"/>
</dbReference>
<dbReference type="PANTHER" id="PTHR14208:SF2">
    <property type="entry name" value="PROTEIN KRASAVIETZ"/>
    <property type="match status" value="1"/>
</dbReference>
<dbReference type="SMART" id="SM00515">
    <property type="entry name" value="eIF5C"/>
    <property type="match status" value="1"/>
</dbReference>
<dbReference type="EMBL" id="JACMSC010000016">
    <property type="protein sequence ID" value="KAG6484042.1"/>
    <property type="molecule type" value="Genomic_DNA"/>
</dbReference>
<dbReference type="Pfam" id="PF00153">
    <property type="entry name" value="Mito_carr"/>
    <property type="match status" value="1"/>
</dbReference>
<dbReference type="PROSITE" id="PS51363">
    <property type="entry name" value="W2"/>
    <property type="match status" value="1"/>
</dbReference>
<feature type="compositionally biased region" description="Polar residues" evidence="1">
    <location>
        <begin position="375"/>
        <end position="388"/>
    </location>
</feature>
<gene>
    <name evidence="3" type="ORF">ZIOFF_060835</name>
</gene>
<dbReference type="Pfam" id="PF02020">
    <property type="entry name" value="W2"/>
    <property type="match status" value="1"/>
</dbReference>